<feature type="disulfide bond" evidence="12">
    <location>
        <begin position="145"/>
        <end position="222"/>
    </location>
</feature>
<evidence type="ECO:0000256" key="2">
    <source>
        <dbReference type="ARBA" id="ARBA00007534"/>
    </source>
</evidence>
<comment type="function">
    <text evidence="13">Catalyzes the hydrolysis of complex carboxylic polyesters found in the cell wall of plants. Degrades cutin, a macromolecule that forms the structure of the plant cuticle.</text>
</comment>
<evidence type="ECO:0000256" key="6">
    <source>
        <dbReference type="ARBA" id="ARBA00022729"/>
    </source>
</evidence>
<dbReference type="SUPFAM" id="SSF53474">
    <property type="entry name" value="alpha/beta-Hydrolases"/>
    <property type="match status" value="1"/>
</dbReference>
<feature type="active site" evidence="11">
    <location>
        <position position="288"/>
    </location>
</feature>
<proteinExistence type="inferred from homology"/>
<evidence type="ECO:0000256" key="11">
    <source>
        <dbReference type="PIRSR" id="PIRSR611150-1"/>
    </source>
</evidence>
<evidence type="ECO:0000256" key="10">
    <source>
        <dbReference type="ARBA" id="ARBA00034045"/>
    </source>
</evidence>
<keyword evidence="7 13" id="KW-0378">Hydrolase</keyword>
<dbReference type="AlphaFoldDB" id="A0A0G4LFM4"/>
<keyword evidence="8" id="KW-0843">Virulence</keyword>
<dbReference type="PANTHER" id="PTHR48250:SF3">
    <property type="entry name" value="CUTINASE 1-RELATED"/>
    <property type="match status" value="1"/>
</dbReference>
<protein>
    <recommendedName>
        <fullName evidence="3 13">Cutinase</fullName>
        <ecNumber evidence="3 13">3.1.1.74</ecNumber>
    </recommendedName>
</protein>
<dbReference type="PROSITE" id="PS00155">
    <property type="entry name" value="CUTINASE_1"/>
    <property type="match status" value="1"/>
</dbReference>
<evidence type="ECO:0000256" key="1">
    <source>
        <dbReference type="ARBA" id="ARBA00004613"/>
    </source>
</evidence>
<evidence type="ECO:0000256" key="8">
    <source>
        <dbReference type="ARBA" id="ARBA00023026"/>
    </source>
</evidence>
<dbReference type="InterPro" id="IPR000675">
    <property type="entry name" value="Cutinase/axe"/>
</dbReference>
<dbReference type="GO" id="GO:0005576">
    <property type="term" value="C:extracellular region"/>
    <property type="evidence" value="ECO:0007669"/>
    <property type="project" value="UniProtKB-SubCell"/>
</dbReference>
<feature type="disulfide bond" evidence="12">
    <location>
        <begin position="284"/>
        <end position="291"/>
    </location>
</feature>
<evidence type="ECO:0000256" key="13">
    <source>
        <dbReference type="RuleBase" id="RU361263"/>
    </source>
</evidence>
<dbReference type="Pfam" id="PF01083">
    <property type="entry name" value="Cutinase"/>
    <property type="match status" value="1"/>
</dbReference>
<dbReference type="EC" id="3.1.1.74" evidence="3 13"/>
<dbReference type="SMART" id="SM01110">
    <property type="entry name" value="Cutinase"/>
    <property type="match status" value="1"/>
</dbReference>
<organism evidence="14 15">
    <name type="scientific">Verticillium longisporum</name>
    <name type="common">Verticillium dahliae var. longisporum</name>
    <dbReference type="NCBI Taxonomy" id="100787"/>
    <lineage>
        <taxon>Eukaryota</taxon>
        <taxon>Fungi</taxon>
        <taxon>Dikarya</taxon>
        <taxon>Ascomycota</taxon>
        <taxon>Pezizomycotina</taxon>
        <taxon>Sordariomycetes</taxon>
        <taxon>Hypocreomycetidae</taxon>
        <taxon>Glomerellales</taxon>
        <taxon>Plectosphaerellaceae</taxon>
        <taxon>Verticillium</taxon>
    </lineage>
</organism>
<evidence type="ECO:0000313" key="15">
    <source>
        <dbReference type="Proteomes" id="UP000045706"/>
    </source>
</evidence>
<evidence type="ECO:0000256" key="7">
    <source>
        <dbReference type="ARBA" id="ARBA00022801"/>
    </source>
</evidence>
<evidence type="ECO:0000313" key="14">
    <source>
        <dbReference type="EMBL" id="CRK20801.1"/>
    </source>
</evidence>
<dbReference type="PRINTS" id="PR00129">
    <property type="entry name" value="CUTINASE"/>
</dbReference>
<keyword evidence="5 13" id="KW-0964">Secreted</keyword>
<accession>A0A0G4LFM4</accession>
<keyword evidence="6" id="KW-0732">Signal</keyword>
<evidence type="ECO:0000256" key="3">
    <source>
        <dbReference type="ARBA" id="ARBA00013095"/>
    </source>
</evidence>
<comment type="subcellular location">
    <subcellularLocation>
        <location evidence="1 13">Secreted</location>
    </subcellularLocation>
</comment>
<evidence type="ECO:0000256" key="4">
    <source>
        <dbReference type="ARBA" id="ARBA00022487"/>
    </source>
</evidence>
<sequence length="322" mass="33595">MTATCPMSPCSVNNKVKPNHRFTLMGAMLRNFSNRVFESAALLLTCSEQAEMHHVLVSTDNNHILKMMALVCAPRSSCSIMRIFVLLAAATLALAGSPSLTPRAAETGEFDAESLARLETLSQVNVSDPAIAASIVSNELTLGGCRDVIFVFARGTSEQGNMGTLVGPPLSSGLKSIYGDSRVATEGVNYAAIPAPNFLPGGTDGPSIAAMSSVLLGAAMNCPASKVVVGGYSQGAAVAHRSIESLPPVAKSQIVGVLTVGDTQKMQDGSRIFNFPPDRVSFLCNPGDVICDGQLVVLAPHLDYTRRAGEGVGFLASKIGIL</sequence>
<dbReference type="EMBL" id="CVQI01011114">
    <property type="protein sequence ID" value="CRK20801.1"/>
    <property type="molecule type" value="Genomic_DNA"/>
</dbReference>
<dbReference type="Gene3D" id="3.40.50.1820">
    <property type="entry name" value="alpha/beta hydrolase"/>
    <property type="match status" value="1"/>
</dbReference>
<dbReference type="Proteomes" id="UP000045706">
    <property type="component" value="Unassembled WGS sequence"/>
</dbReference>
<name>A0A0G4LFM4_VERLO</name>
<gene>
    <name evidence="14" type="ORF">BN1723_012157</name>
</gene>
<evidence type="ECO:0000256" key="5">
    <source>
        <dbReference type="ARBA" id="ARBA00022525"/>
    </source>
</evidence>
<dbReference type="InterPro" id="IPR043580">
    <property type="entry name" value="CUTINASE_1"/>
</dbReference>
<evidence type="ECO:0000256" key="12">
    <source>
        <dbReference type="PIRSR" id="PIRSR611150-2"/>
    </source>
</evidence>
<reference evidence="15" key="1">
    <citation type="submission" date="2015-05" db="EMBL/GenBank/DDBJ databases">
        <authorList>
            <person name="Fogelqvist Johan"/>
        </authorList>
    </citation>
    <scope>NUCLEOTIDE SEQUENCE [LARGE SCALE GENOMIC DNA]</scope>
</reference>
<keyword evidence="4 13" id="KW-0719">Serine esterase</keyword>
<keyword evidence="9 12" id="KW-1015">Disulfide bond</keyword>
<dbReference type="InterPro" id="IPR029058">
    <property type="entry name" value="AB_hydrolase_fold"/>
</dbReference>
<evidence type="ECO:0000256" key="9">
    <source>
        <dbReference type="ARBA" id="ARBA00023157"/>
    </source>
</evidence>
<comment type="similarity">
    <text evidence="2 13">Belongs to the cutinase family.</text>
</comment>
<feature type="active site" description="Proton donor/acceptor" evidence="11">
    <location>
        <position position="301"/>
    </location>
</feature>
<comment type="catalytic activity">
    <reaction evidence="10 13">
        <text>cutin + H2O = cutin monomers.</text>
        <dbReference type="EC" id="3.1.1.74"/>
    </reaction>
</comment>
<dbReference type="GO" id="GO:0016052">
    <property type="term" value="P:carbohydrate catabolic process"/>
    <property type="evidence" value="ECO:0007669"/>
    <property type="project" value="TreeGrafter"/>
</dbReference>
<dbReference type="GO" id="GO:0050525">
    <property type="term" value="F:cutinase activity"/>
    <property type="evidence" value="ECO:0007669"/>
    <property type="project" value="UniProtKB-UniRule"/>
</dbReference>
<feature type="active site" description="Nucleophile" evidence="11">
    <location>
        <position position="233"/>
    </location>
</feature>
<dbReference type="InterPro" id="IPR011150">
    <property type="entry name" value="Cutinase_monf"/>
</dbReference>
<dbReference type="PANTHER" id="PTHR48250">
    <property type="entry name" value="CUTINASE 2-RELATED"/>
    <property type="match status" value="1"/>
</dbReference>